<comment type="catalytic activity">
    <reaction evidence="11">
        <text>L-seryl-[protein] + ATP = O-phospho-L-seryl-[protein] + ADP + H(+)</text>
        <dbReference type="Rhea" id="RHEA:17989"/>
        <dbReference type="Rhea" id="RHEA-COMP:9863"/>
        <dbReference type="Rhea" id="RHEA-COMP:11604"/>
        <dbReference type="ChEBI" id="CHEBI:15378"/>
        <dbReference type="ChEBI" id="CHEBI:29999"/>
        <dbReference type="ChEBI" id="CHEBI:30616"/>
        <dbReference type="ChEBI" id="CHEBI:83421"/>
        <dbReference type="ChEBI" id="CHEBI:456216"/>
        <dbReference type="EC" id="2.7.11.1"/>
    </reaction>
</comment>
<organism evidence="13 14">
    <name type="scientific">Ottowia flava</name>
    <dbReference type="NCBI Taxonomy" id="2675430"/>
    <lineage>
        <taxon>Bacteria</taxon>
        <taxon>Pseudomonadati</taxon>
        <taxon>Pseudomonadota</taxon>
        <taxon>Betaproteobacteria</taxon>
        <taxon>Burkholderiales</taxon>
        <taxon>Comamonadaceae</taxon>
        <taxon>Ottowia</taxon>
    </lineage>
</organism>
<feature type="binding site" evidence="11">
    <location>
        <position position="243"/>
    </location>
    <ligand>
        <name>Mg(2+)</name>
        <dbReference type="ChEBI" id="CHEBI:18420"/>
    </ligand>
</feature>
<keyword evidence="5 11" id="KW-0479">Metal-binding</keyword>
<feature type="domain" description="Aminoglycoside phosphotransferase" evidence="12">
    <location>
        <begin position="32"/>
        <end position="289"/>
    </location>
</feature>
<evidence type="ECO:0000256" key="2">
    <source>
        <dbReference type="ARBA" id="ARBA00022527"/>
    </source>
</evidence>
<dbReference type="Pfam" id="PF01636">
    <property type="entry name" value="APH"/>
    <property type="match status" value="1"/>
</dbReference>
<evidence type="ECO:0000313" key="13">
    <source>
        <dbReference type="EMBL" id="MFD1711349.1"/>
    </source>
</evidence>
<sequence length="350" mass="38486">MSSPAAHPFDALTPDLVVDALSAVGLMADGRLTPLNSYENRVYLAHLEPGTPLADMHPAVVLKFYRPGRWRPEQIGEEHRFSAELMAAEVPVVGPLMLDGRTLHEHAGFLFSVSPRRGGRAPELDDPDTLEAIGRFLARLHVVGAAASFTERPAIDADTHGRTPRDWLLAHGAVAPEVQAEWAEVSQNAIEIAAARADPSRATGQFDSDIAPIASLRLHADCHAGNILWTPLDAPGGGPHFVDMDDCRTGPAVQDLWMLLSGERHEQQRQLGALIDGYEQVRDFDRRELALIEPLRTLRLIHYSAWLAQRWADPAFPAAFPWFGSADYWRGQIHVLTDQIEAMQAPALVA</sequence>
<evidence type="ECO:0000256" key="6">
    <source>
        <dbReference type="ARBA" id="ARBA00022741"/>
    </source>
</evidence>
<protein>
    <recommendedName>
        <fullName evidence="11">Stress response kinase A</fullName>
        <ecNumber evidence="11">2.7.11.1</ecNumber>
    </recommendedName>
    <alternativeName>
        <fullName evidence="11">Serine/threonine-protein kinase SrkA</fullName>
    </alternativeName>
</protein>
<dbReference type="Gene3D" id="1.20.1270.170">
    <property type="match status" value="1"/>
</dbReference>
<name>A0ABW4KU76_9BURK</name>
<accession>A0ABW4KU76</accession>
<dbReference type="NCBIfam" id="NF008738">
    <property type="entry name" value="PRK11768.1"/>
    <property type="match status" value="1"/>
</dbReference>
<gene>
    <name evidence="11" type="primary">srkA</name>
    <name evidence="13" type="ORF">ACFSF0_12080</name>
</gene>
<evidence type="ECO:0000256" key="11">
    <source>
        <dbReference type="HAMAP-Rule" id="MF_01497"/>
    </source>
</evidence>
<evidence type="ECO:0000256" key="8">
    <source>
        <dbReference type="ARBA" id="ARBA00022840"/>
    </source>
</evidence>
<evidence type="ECO:0000256" key="5">
    <source>
        <dbReference type="ARBA" id="ARBA00022723"/>
    </source>
</evidence>
<dbReference type="PANTHER" id="PTHR39573">
    <property type="entry name" value="STRESS RESPONSE KINASE A"/>
    <property type="match status" value="1"/>
</dbReference>
<evidence type="ECO:0000313" key="14">
    <source>
        <dbReference type="Proteomes" id="UP001597304"/>
    </source>
</evidence>
<feature type="binding site" evidence="11">
    <location>
        <position position="226"/>
    </location>
    <ligand>
        <name>Mg(2+)</name>
        <dbReference type="ChEBI" id="CHEBI:18420"/>
    </ligand>
</feature>
<keyword evidence="7 11" id="KW-0418">Kinase</keyword>
<evidence type="ECO:0000259" key="12">
    <source>
        <dbReference type="Pfam" id="PF01636"/>
    </source>
</evidence>
<keyword evidence="2 11" id="KW-0723">Serine/threonine-protein kinase</keyword>
<comment type="subunit">
    <text evidence="11">Monomer.</text>
</comment>
<keyword evidence="8 11" id="KW-0067">ATP-binding</keyword>
<comment type="function">
    <text evidence="11">A protein kinase that phosphorylates Ser and Thr residues. Probably acts to suppress the effects of stress linked to accumulation of reactive oxygen species. Probably involved in the extracytoplasmic stress response.</text>
</comment>
<dbReference type="RefSeq" id="WP_147913856.1">
    <property type="nucleotide sequence ID" value="NZ_JBHUEJ010000024.1"/>
</dbReference>
<keyword evidence="10 11" id="KW-0346">Stress response</keyword>
<dbReference type="InterPro" id="IPR011009">
    <property type="entry name" value="Kinase-like_dom_sf"/>
</dbReference>
<feature type="active site" evidence="11">
    <location>
        <position position="243"/>
    </location>
</feature>
<feature type="site" description="ATP" evidence="11">
    <location>
        <position position="37"/>
    </location>
</feature>
<comment type="caution">
    <text evidence="13">The sequence shown here is derived from an EMBL/GenBank/DDBJ whole genome shotgun (WGS) entry which is preliminary data.</text>
</comment>
<evidence type="ECO:0000256" key="9">
    <source>
        <dbReference type="ARBA" id="ARBA00022842"/>
    </source>
</evidence>
<evidence type="ECO:0000256" key="3">
    <source>
        <dbReference type="ARBA" id="ARBA00022553"/>
    </source>
</evidence>
<keyword evidence="9 11" id="KW-0460">Magnesium</keyword>
<dbReference type="Proteomes" id="UP001597304">
    <property type="component" value="Unassembled WGS sequence"/>
</dbReference>
<keyword evidence="14" id="KW-1185">Reference proteome</keyword>
<evidence type="ECO:0000256" key="10">
    <source>
        <dbReference type="ARBA" id="ARBA00023016"/>
    </source>
</evidence>
<dbReference type="Gene3D" id="3.30.200.70">
    <property type="match status" value="1"/>
</dbReference>
<dbReference type="PANTHER" id="PTHR39573:SF1">
    <property type="entry name" value="STRESS RESPONSE KINASE A"/>
    <property type="match status" value="1"/>
</dbReference>
<dbReference type="InterPro" id="IPR032882">
    <property type="entry name" value="SrkA/RdoA"/>
</dbReference>
<comment type="catalytic activity">
    <reaction evidence="11">
        <text>L-threonyl-[protein] + ATP = O-phospho-L-threonyl-[protein] + ADP + H(+)</text>
        <dbReference type="Rhea" id="RHEA:46608"/>
        <dbReference type="Rhea" id="RHEA-COMP:11060"/>
        <dbReference type="Rhea" id="RHEA-COMP:11605"/>
        <dbReference type="ChEBI" id="CHEBI:15378"/>
        <dbReference type="ChEBI" id="CHEBI:30013"/>
        <dbReference type="ChEBI" id="CHEBI:30616"/>
        <dbReference type="ChEBI" id="CHEBI:61977"/>
        <dbReference type="ChEBI" id="CHEBI:456216"/>
        <dbReference type="EC" id="2.7.11.1"/>
    </reaction>
</comment>
<feature type="active site" description="Proton acceptor" evidence="11">
    <location>
        <position position="221"/>
    </location>
</feature>
<dbReference type="SUPFAM" id="SSF56112">
    <property type="entry name" value="Protein kinase-like (PK-like)"/>
    <property type="match status" value="1"/>
</dbReference>
<keyword evidence="4 11" id="KW-0808">Transferase</keyword>
<proteinExistence type="inferred from homology"/>
<keyword evidence="3 11" id="KW-0597">Phosphoprotein</keyword>
<dbReference type="EC" id="2.7.11.1" evidence="11"/>
<comment type="subcellular location">
    <subcellularLocation>
        <location evidence="11">Cytoplasm</location>
    </subcellularLocation>
</comment>
<keyword evidence="6 11" id="KW-0547">Nucleotide-binding</keyword>
<dbReference type="EMBL" id="JBHUEJ010000024">
    <property type="protein sequence ID" value="MFD1711349.1"/>
    <property type="molecule type" value="Genomic_DNA"/>
</dbReference>
<dbReference type="GO" id="GO:0004674">
    <property type="term" value="F:protein serine/threonine kinase activity"/>
    <property type="evidence" value="ECO:0007669"/>
    <property type="project" value="UniProtKB-KW"/>
</dbReference>
<dbReference type="HAMAP" id="MF_01497">
    <property type="entry name" value="SrkA_kinase"/>
    <property type="match status" value="1"/>
</dbReference>
<comment type="similarity">
    <text evidence="11">Belongs to the SrkA/RdoA protein kinase family.</text>
</comment>
<dbReference type="Gene3D" id="1.10.510.10">
    <property type="entry name" value="Transferase(Phosphotransferase) domain 1"/>
    <property type="match status" value="1"/>
</dbReference>
<comment type="cofactor">
    <cofactor evidence="11">
        <name>Mg(2+)</name>
        <dbReference type="ChEBI" id="CHEBI:18420"/>
    </cofactor>
</comment>
<keyword evidence="1 11" id="KW-0963">Cytoplasm</keyword>
<evidence type="ECO:0000256" key="7">
    <source>
        <dbReference type="ARBA" id="ARBA00022777"/>
    </source>
</evidence>
<dbReference type="InterPro" id="IPR002575">
    <property type="entry name" value="Aminoglycoside_PTrfase"/>
</dbReference>
<evidence type="ECO:0000256" key="4">
    <source>
        <dbReference type="ARBA" id="ARBA00022679"/>
    </source>
</evidence>
<evidence type="ECO:0000256" key="1">
    <source>
        <dbReference type="ARBA" id="ARBA00022490"/>
    </source>
</evidence>
<reference evidence="14" key="1">
    <citation type="journal article" date="2019" name="Int. J. Syst. Evol. Microbiol.">
        <title>The Global Catalogue of Microorganisms (GCM) 10K type strain sequencing project: providing services to taxonomists for standard genome sequencing and annotation.</title>
        <authorList>
            <consortium name="The Broad Institute Genomics Platform"/>
            <consortium name="The Broad Institute Genome Sequencing Center for Infectious Disease"/>
            <person name="Wu L."/>
            <person name="Ma J."/>
        </authorList>
    </citation>
    <scope>NUCLEOTIDE SEQUENCE [LARGE SCALE GENOMIC DNA]</scope>
    <source>
        <strain evidence="14">LMG 29247</strain>
    </source>
</reference>